<dbReference type="PROSITE" id="PS51257">
    <property type="entry name" value="PROKAR_LIPOPROTEIN"/>
    <property type="match status" value="1"/>
</dbReference>
<proteinExistence type="predicted"/>
<evidence type="ECO:0000313" key="3">
    <source>
        <dbReference type="Proteomes" id="UP001596414"/>
    </source>
</evidence>
<feature type="compositionally biased region" description="Acidic residues" evidence="1">
    <location>
        <begin position="603"/>
        <end position="614"/>
    </location>
</feature>
<evidence type="ECO:0000256" key="1">
    <source>
        <dbReference type="SAM" id="MobiDB-lite"/>
    </source>
</evidence>
<feature type="compositionally biased region" description="Basic and acidic residues" evidence="1">
    <location>
        <begin position="64"/>
        <end position="81"/>
    </location>
</feature>
<comment type="caution">
    <text evidence="2">The sequence shown here is derived from an EMBL/GenBank/DDBJ whole genome shotgun (WGS) entry which is preliminary data.</text>
</comment>
<name>A0ABD5X558_9EURY</name>
<organism evidence="2 3">
    <name type="scientific">Halovenus rubra</name>
    <dbReference type="NCBI Taxonomy" id="869890"/>
    <lineage>
        <taxon>Archaea</taxon>
        <taxon>Methanobacteriati</taxon>
        <taxon>Methanobacteriota</taxon>
        <taxon>Stenosarchaea group</taxon>
        <taxon>Halobacteria</taxon>
        <taxon>Halobacteriales</taxon>
        <taxon>Haloarculaceae</taxon>
        <taxon>Halovenus</taxon>
    </lineage>
</organism>
<feature type="region of interest" description="Disordered" evidence="1">
    <location>
        <begin position="589"/>
        <end position="614"/>
    </location>
</feature>
<evidence type="ECO:0000313" key="2">
    <source>
        <dbReference type="EMBL" id="MFC7126341.1"/>
    </source>
</evidence>
<reference evidence="2 3" key="1">
    <citation type="journal article" date="2014" name="Int. J. Syst. Evol. Microbiol.">
        <title>Complete genome sequence of Corynebacterium casei LMG S-19264T (=DSM 44701T), isolated from a smear-ripened cheese.</title>
        <authorList>
            <consortium name="US DOE Joint Genome Institute (JGI-PGF)"/>
            <person name="Walter F."/>
            <person name="Albersmeier A."/>
            <person name="Kalinowski J."/>
            <person name="Ruckert C."/>
        </authorList>
    </citation>
    <scope>NUCLEOTIDE SEQUENCE [LARGE SCALE GENOMIC DNA]</scope>
    <source>
        <strain evidence="2 3">CGMCC 4.7215</strain>
    </source>
</reference>
<dbReference type="Proteomes" id="UP001596414">
    <property type="component" value="Unassembled WGS sequence"/>
</dbReference>
<sequence>MKRRGYLQLLGASGGGALSGCAGILGSAGESDKGFTPQAGDYLAVAVGKLNTVALAVDEFQGGDPRESTFDETKPRERLETTRGALDEAETLAGESQQADIEAVRRYLTIVEGSVDAVVNLLSASDGLEQAQERIDGTEVNVEAVQEPITQASEASASAVKARDRAMSTSDEADGDRLAGLDAEFTALRNGLETLSGYVTGVDGLAGGYDTYLGGVTDLQTADDEVSNGSFEAARDAFEQAVGEFDATSTRFADALADAPETLLTDLERGNQRSTALGHFADGHVTLLDGRLELDTATTAVKNEEFEAARDSLAAGNEAAVAASEQFAAGVDVPIDEFDDQFNTADIRTVAMESLTNGYITLLDSNDNIRTAETQFENGEYGPARESLSVGQQKATAADKEFQTGQEQSGNFVGDEFETARTRADGLVSLAGGYKTLLDARESIDAAETALFEGQYDGAREGFQQGVDQSGTAVSTFQSGESNDLFAESFDRALQRAQAVESLATGYTDVTDGLEGIDNGRDSLDNRNFQTAKSQFDAAGDSFGTAAETFETGQSEADEEFGDDFEQALCQVGHLQSAADEFLTAAQAAMDGNRSEAETAQENGEDALDQTEEC</sequence>
<dbReference type="EMBL" id="JBHSZQ010000020">
    <property type="protein sequence ID" value="MFC7126341.1"/>
    <property type="molecule type" value="Genomic_DNA"/>
</dbReference>
<gene>
    <name evidence="2" type="ORF">ACFQJ7_09885</name>
</gene>
<dbReference type="RefSeq" id="WP_267635895.1">
    <property type="nucleotide sequence ID" value="NZ_JAODIY010000001.1"/>
</dbReference>
<accession>A0ABD5X558</accession>
<feature type="region of interest" description="Disordered" evidence="1">
    <location>
        <begin position="63"/>
        <end position="82"/>
    </location>
</feature>
<dbReference type="AlphaFoldDB" id="A0ABD5X558"/>
<protein>
    <submittedName>
        <fullName evidence="2">Uncharacterized protein</fullName>
    </submittedName>
</protein>